<keyword evidence="2" id="KW-1185">Reference proteome</keyword>
<proteinExistence type="predicted"/>
<comment type="caution">
    <text evidence="1">The sequence shown here is derived from an EMBL/GenBank/DDBJ whole genome shotgun (WGS) entry which is preliminary data.</text>
</comment>
<evidence type="ECO:0000313" key="2">
    <source>
        <dbReference type="Proteomes" id="UP000257109"/>
    </source>
</evidence>
<dbReference type="OrthoDB" id="1752139at2759"/>
<reference evidence="1" key="1">
    <citation type="submission" date="2018-05" db="EMBL/GenBank/DDBJ databases">
        <title>Draft genome of Mucuna pruriens seed.</title>
        <authorList>
            <person name="Nnadi N.E."/>
            <person name="Vos R."/>
            <person name="Hasami M.H."/>
            <person name="Devisetty U.K."/>
            <person name="Aguiy J.C."/>
        </authorList>
    </citation>
    <scope>NUCLEOTIDE SEQUENCE [LARGE SCALE GENOMIC DNA]</scope>
    <source>
        <strain evidence="1">JCA_2017</strain>
    </source>
</reference>
<accession>A0A371DZD3</accession>
<evidence type="ECO:0000313" key="1">
    <source>
        <dbReference type="EMBL" id="RDX57909.1"/>
    </source>
</evidence>
<protein>
    <recommendedName>
        <fullName evidence="3">Retrotransposon gag domain-containing protein</fullName>
    </recommendedName>
</protein>
<feature type="non-terminal residue" evidence="1">
    <location>
        <position position="1"/>
    </location>
</feature>
<name>A0A371DZD3_MUCPR</name>
<sequence>MEPYPGQLLGTGYGLLRWDSRSPCAFASLLGPNIHKWGKLRPQLQVALEHLTGCGNAIQIVKRMEVVDLFEIKQMKGENLKGYLTKFNNVTVWVNNPDQKLFVKAF</sequence>
<dbReference type="EMBL" id="QJKJ01018045">
    <property type="protein sequence ID" value="RDX57909.1"/>
    <property type="molecule type" value="Genomic_DNA"/>
</dbReference>
<dbReference type="Proteomes" id="UP000257109">
    <property type="component" value="Unassembled WGS sequence"/>
</dbReference>
<dbReference type="AlphaFoldDB" id="A0A371DZD3"/>
<gene>
    <name evidence="1" type="ORF">CR513_62817</name>
</gene>
<organism evidence="1 2">
    <name type="scientific">Mucuna pruriens</name>
    <name type="common">Velvet bean</name>
    <name type="synonym">Dolichos pruriens</name>
    <dbReference type="NCBI Taxonomy" id="157652"/>
    <lineage>
        <taxon>Eukaryota</taxon>
        <taxon>Viridiplantae</taxon>
        <taxon>Streptophyta</taxon>
        <taxon>Embryophyta</taxon>
        <taxon>Tracheophyta</taxon>
        <taxon>Spermatophyta</taxon>
        <taxon>Magnoliopsida</taxon>
        <taxon>eudicotyledons</taxon>
        <taxon>Gunneridae</taxon>
        <taxon>Pentapetalae</taxon>
        <taxon>rosids</taxon>
        <taxon>fabids</taxon>
        <taxon>Fabales</taxon>
        <taxon>Fabaceae</taxon>
        <taxon>Papilionoideae</taxon>
        <taxon>50 kb inversion clade</taxon>
        <taxon>NPAAA clade</taxon>
        <taxon>indigoferoid/millettioid clade</taxon>
        <taxon>Phaseoleae</taxon>
        <taxon>Mucuna</taxon>
    </lineage>
</organism>
<evidence type="ECO:0008006" key="3">
    <source>
        <dbReference type="Google" id="ProtNLM"/>
    </source>
</evidence>